<evidence type="ECO:0000313" key="1">
    <source>
        <dbReference type="EMBL" id="MPD00728.1"/>
    </source>
</evidence>
<keyword evidence="2" id="KW-1185">Reference proteome</keyword>
<evidence type="ECO:0000313" key="2">
    <source>
        <dbReference type="Proteomes" id="UP000324222"/>
    </source>
</evidence>
<gene>
    <name evidence="1" type="ORF">E2C01_096221</name>
</gene>
<dbReference type="Proteomes" id="UP000324222">
    <property type="component" value="Unassembled WGS sequence"/>
</dbReference>
<sequence length="61" mass="6706">MVEKGSNYGKAKGKNHYNRIPVRCSNLLLVIIPLAASQSLVHLASAFDSERNLNHKNDGKS</sequence>
<organism evidence="1 2">
    <name type="scientific">Portunus trituberculatus</name>
    <name type="common">Swimming crab</name>
    <name type="synonym">Neptunus trituberculatus</name>
    <dbReference type="NCBI Taxonomy" id="210409"/>
    <lineage>
        <taxon>Eukaryota</taxon>
        <taxon>Metazoa</taxon>
        <taxon>Ecdysozoa</taxon>
        <taxon>Arthropoda</taxon>
        <taxon>Crustacea</taxon>
        <taxon>Multicrustacea</taxon>
        <taxon>Malacostraca</taxon>
        <taxon>Eumalacostraca</taxon>
        <taxon>Eucarida</taxon>
        <taxon>Decapoda</taxon>
        <taxon>Pleocyemata</taxon>
        <taxon>Brachyura</taxon>
        <taxon>Eubrachyura</taxon>
        <taxon>Portunoidea</taxon>
        <taxon>Portunidae</taxon>
        <taxon>Portuninae</taxon>
        <taxon>Portunus</taxon>
    </lineage>
</organism>
<dbReference type="AlphaFoldDB" id="A0A5B7K607"/>
<comment type="caution">
    <text evidence="1">The sequence shown here is derived from an EMBL/GenBank/DDBJ whole genome shotgun (WGS) entry which is preliminary data.</text>
</comment>
<protein>
    <submittedName>
        <fullName evidence="1">Uncharacterized protein</fullName>
    </submittedName>
</protein>
<reference evidence="1 2" key="1">
    <citation type="submission" date="2019-05" db="EMBL/GenBank/DDBJ databases">
        <title>Another draft genome of Portunus trituberculatus and its Hox gene families provides insights of decapod evolution.</title>
        <authorList>
            <person name="Jeong J.-H."/>
            <person name="Song I."/>
            <person name="Kim S."/>
            <person name="Choi T."/>
            <person name="Kim D."/>
            <person name="Ryu S."/>
            <person name="Kim W."/>
        </authorList>
    </citation>
    <scope>NUCLEOTIDE SEQUENCE [LARGE SCALE GENOMIC DNA]</scope>
    <source>
        <tissue evidence="1">Muscle</tissue>
    </source>
</reference>
<accession>A0A5B7K607</accession>
<name>A0A5B7K607_PORTR</name>
<proteinExistence type="predicted"/>
<dbReference type="EMBL" id="VSRR010124122">
    <property type="protein sequence ID" value="MPD00728.1"/>
    <property type="molecule type" value="Genomic_DNA"/>
</dbReference>